<dbReference type="GO" id="GO:0004843">
    <property type="term" value="F:cysteine-type deubiquitinase activity"/>
    <property type="evidence" value="ECO:0007669"/>
    <property type="project" value="UniProtKB-EC"/>
</dbReference>
<dbReference type="AlphaFoldDB" id="A0A1J1GUP0"/>
<dbReference type="GO" id="GO:0016579">
    <property type="term" value="P:protein deubiquitination"/>
    <property type="evidence" value="ECO:0007669"/>
    <property type="project" value="InterPro"/>
</dbReference>
<dbReference type="Proteomes" id="UP000220797">
    <property type="component" value="Unassembled WGS sequence"/>
</dbReference>
<dbReference type="EMBL" id="CVMV01000059">
    <property type="protein sequence ID" value="CRG96170.1"/>
    <property type="molecule type" value="Genomic_DNA"/>
</dbReference>
<dbReference type="SMART" id="SM01246">
    <property type="entry name" value="Josephin"/>
    <property type="match status" value="1"/>
</dbReference>
<keyword evidence="9" id="KW-1185">Reference proteome</keyword>
<dbReference type="EC" id="3.4.19.12" evidence="2"/>
<dbReference type="GeneID" id="39731918"/>
<dbReference type="InterPro" id="IPR040053">
    <property type="entry name" value="JOSD1/2"/>
</dbReference>
<dbReference type="OrthoDB" id="422700at2759"/>
<dbReference type="OMA" id="KISGMWF"/>
<feature type="active site" evidence="6">
    <location>
        <position position="28"/>
    </location>
</feature>
<keyword evidence="4" id="KW-0833">Ubl conjugation pathway</keyword>
<organism evidence="8 9">
    <name type="scientific">Plasmodium gallinaceum</name>
    <dbReference type="NCBI Taxonomy" id="5849"/>
    <lineage>
        <taxon>Eukaryota</taxon>
        <taxon>Sar</taxon>
        <taxon>Alveolata</taxon>
        <taxon>Apicomplexa</taxon>
        <taxon>Aconoidasida</taxon>
        <taxon>Haemosporida</taxon>
        <taxon>Plasmodiidae</taxon>
        <taxon>Plasmodium</taxon>
        <taxon>Plasmodium (Haemamoeba)</taxon>
    </lineage>
</organism>
<evidence type="ECO:0000256" key="6">
    <source>
        <dbReference type="PROSITE-ProRule" id="PRU00331"/>
    </source>
</evidence>
<evidence type="ECO:0000256" key="3">
    <source>
        <dbReference type="ARBA" id="ARBA00022670"/>
    </source>
</evidence>
<dbReference type="Gene3D" id="3.90.70.40">
    <property type="match status" value="1"/>
</dbReference>
<dbReference type="GO" id="GO:0006508">
    <property type="term" value="P:proteolysis"/>
    <property type="evidence" value="ECO:0007669"/>
    <property type="project" value="UniProtKB-KW"/>
</dbReference>
<dbReference type="Pfam" id="PF02099">
    <property type="entry name" value="Josephin"/>
    <property type="match status" value="1"/>
</dbReference>
<dbReference type="RefSeq" id="XP_028528975.1">
    <property type="nucleotide sequence ID" value="XM_028672420.1"/>
</dbReference>
<feature type="active site" evidence="6">
    <location>
        <position position="187"/>
    </location>
</feature>
<dbReference type="PANTHER" id="PTHR13291:SF0">
    <property type="entry name" value="JOSEPHIN-LIKE PROTEIN"/>
    <property type="match status" value="1"/>
</dbReference>
<keyword evidence="5 6" id="KW-0378">Hydrolase</keyword>
<evidence type="ECO:0000259" key="7">
    <source>
        <dbReference type="PROSITE" id="PS50957"/>
    </source>
</evidence>
<dbReference type="VEuPathDB" id="PlasmoDB:PGAL8A_00338800"/>
<evidence type="ECO:0000256" key="5">
    <source>
        <dbReference type="ARBA" id="ARBA00022801"/>
    </source>
</evidence>
<dbReference type="InterPro" id="IPR006155">
    <property type="entry name" value="Josephin"/>
</dbReference>
<evidence type="ECO:0000256" key="1">
    <source>
        <dbReference type="ARBA" id="ARBA00000707"/>
    </source>
</evidence>
<dbReference type="PROSITE" id="PS50957">
    <property type="entry name" value="JOSEPHIN"/>
    <property type="match status" value="1"/>
</dbReference>
<dbReference type="PANTHER" id="PTHR13291">
    <property type="entry name" value="JOSEPHIN 1, 2"/>
    <property type="match status" value="1"/>
</dbReference>
<accession>A0A1J1GUP0</accession>
<name>A0A1J1GUP0_PLAGA</name>
<reference evidence="8" key="1">
    <citation type="submission" date="2015-04" db="EMBL/GenBank/DDBJ databases">
        <authorList>
            <consortium name="Pathogen Informatics"/>
        </authorList>
    </citation>
    <scope>NUCLEOTIDE SEQUENCE [LARGE SCALE GENOMIC DNA]</scope>
    <source>
        <strain evidence="8">8A</strain>
    </source>
</reference>
<feature type="active site" evidence="6">
    <location>
        <position position="172"/>
    </location>
</feature>
<sequence>MCHYDTIIIETEKGSVNVYFEKQSRLFCLVHTTNNILQAHVYSPDDFKNIESKLNYSDLETNELKNNNDKNLEEKYSFDIKRENEINYKNIFSYFKRGTFFFGNFNINILYFLMNKHNIELCWVDNKEIFEKINNNNCSTIFDDKHLNNKNLIAFIINVVKIKFFDLYYHRHFYTIRKISGLWFHLDSSLHKPIMLPSNKDVNDHLISILKDNKFHKSDNYIIQVFKKEKHNSV</sequence>
<evidence type="ECO:0000313" key="8">
    <source>
        <dbReference type="EMBL" id="CRG96170.1"/>
    </source>
</evidence>
<comment type="catalytic activity">
    <reaction evidence="1">
        <text>Thiol-dependent hydrolysis of ester, thioester, amide, peptide and isopeptide bonds formed by the C-terminal Gly of ubiquitin (a 76-residue protein attached to proteins as an intracellular targeting signal).</text>
        <dbReference type="EC" id="3.4.19.12"/>
    </reaction>
</comment>
<comment type="caution">
    <text evidence="8">The sequence shown here is derived from an EMBL/GenBank/DDBJ whole genome shotgun (WGS) entry which is preliminary data.</text>
</comment>
<protein>
    <recommendedName>
        <fullName evidence="2">ubiquitinyl hydrolase 1</fullName>
        <ecNumber evidence="2">3.4.19.12</ecNumber>
    </recommendedName>
</protein>
<evidence type="ECO:0000313" key="9">
    <source>
        <dbReference type="Proteomes" id="UP000220797"/>
    </source>
</evidence>
<feature type="domain" description="Josephin" evidence="7">
    <location>
        <begin position="15"/>
        <end position="234"/>
    </location>
</feature>
<evidence type="ECO:0000256" key="4">
    <source>
        <dbReference type="ARBA" id="ARBA00022786"/>
    </source>
</evidence>
<evidence type="ECO:0000256" key="2">
    <source>
        <dbReference type="ARBA" id="ARBA00012759"/>
    </source>
</evidence>
<keyword evidence="3" id="KW-0645">Protease</keyword>
<proteinExistence type="predicted"/>
<gene>
    <name evidence="8" type="ORF">PGAL8A_00338800</name>
</gene>